<dbReference type="Pfam" id="PF00787">
    <property type="entry name" value="PX"/>
    <property type="match status" value="1"/>
</dbReference>
<dbReference type="InParanoid" id="Q23FG3"/>
<proteinExistence type="predicted"/>
<dbReference type="eggNOG" id="ENOG502SSD7">
    <property type="taxonomic scope" value="Eukaryota"/>
</dbReference>
<dbReference type="Gene3D" id="3.30.1520.10">
    <property type="entry name" value="Phox-like domain"/>
    <property type="match status" value="1"/>
</dbReference>
<evidence type="ECO:0000313" key="3">
    <source>
        <dbReference type="Proteomes" id="UP000009168"/>
    </source>
</evidence>
<feature type="domain" description="PX" evidence="1">
    <location>
        <begin position="380"/>
        <end position="558"/>
    </location>
</feature>
<reference evidence="3" key="1">
    <citation type="journal article" date="2006" name="PLoS Biol.">
        <title>Macronuclear genome sequence of the ciliate Tetrahymena thermophila, a model eukaryote.</title>
        <authorList>
            <person name="Eisen J.A."/>
            <person name="Coyne R.S."/>
            <person name="Wu M."/>
            <person name="Wu D."/>
            <person name="Thiagarajan M."/>
            <person name="Wortman J.R."/>
            <person name="Badger J.H."/>
            <person name="Ren Q."/>
            <person name="Amedeo P."/>
            <person name="Jones K.M."/>
            <person name="Tallon L.J."/>
            <person name="Delcher A.L."/>
            <person name="Salzberg S.L."/>
            <person name="Silva J.C."/>
            <person name="Haas B.J."/>
            <person name="Majoros W.H."/>
            <person name="Farzad M."/>
            <person name="Carlton J.M."/>
            <person name="Smith R.K. Jr."/>
            <person name="Garg J."/>
            <person name="Pearlman R.E."/>
            <person name="Karrer K.M."/>
            <person name="Sun L."/>
            <person name="Manning G."/>
            <person name="Elde N.C."/>
            <person name="Turkewitz A.P."/>
            <person name="Asai D.J."/>
            <person name="Wilkes D.E."/>
            <person name="Wang Y."/>
            <person name="Cai H."/>
            <person name="Collins K."/>
            <person name="Stewart B.A."/>
            <person name="Lee S.R."/>
            <person name="Wilamowska K."/>
            <person name="Weinberg Z."/>
            <person name="Ruzzo W.L."/>
            <person name="Wloga D."/>
            <person name="Gaertig J."/>
            <person name="Frankel J."/>
            <person name="Tsao C.-C."/>
            <person name="Gorovsky M.A."/>
            <person name="Keeling P.J."/>
            <person name="Waller R.F."/>
            <person name="Patron N.J."/>
            <person name="Cherry J.M."/>
            <person name="Stover N.A."/>
            <person name="Krieger C.J."/>
            <person name="del Toro C."/>
            <person name="Ryder H.F."/>
            <person name="Williamson S.C."/>
            <person name="Barbeau R.A."/>
            <person name="Hamilton E.P."/>
            <person name="Orias E."/>
        </authorList>
    </citation>
    <scope>NUCLEOTIDE SEQUENCE [LARGE SCALE GENOMIC DNA]</scope>
    <source>
        <strain evidence="3">SB210</strain>
    </source>
</reference>
<dbReference type="SMART" id="SM00312">
    <property type="entry name" value="PX"/>
    <property type="match status" value="1"/>
</dbReference>
<dbReference type="CDD" id="cd06093">
    <property type="entry name" value="PX_domain"/>
    <property type="match status" value="1"/>
</dbReference>
<dbReference type="SUPFAM" id="SSF64268">
    <property type="entry name" value="PX domain"/>
    <property type="match status" value="1"/>
</dbReference>
<dbReference type="OrthoDB" id="271164at2759"/>
<gene>
    <name evidence="2" type="ORF">TTHERM_00378540</name>
</gene>
<dbReference type="HOGENOM" id="CLU_334805_0_0_1"/>
<evidence type="ECO:0000313" key="2">
    <source>
        <dbReference type="EMBL" id="EAR95190.2"/>
    </source>
</evidence>
<protein>
    <submittedName>
        <fullName evidence="2">PX domain protein</fullName>
    </submittedName>
</protein>
<dbReference type="RefSeq" id="XP_001015435.2">
    <property type="nucleotide sequence ID" value="XM_001015435.2"/>
</dbReference>
<dbReference type="EMBL" id="GG662706">
    <property type="protein sequence ID" value="EAR95190.2"/>
    <property type="molecule type" value="Genomic_DNA"/>
</dbReference>
<dbReference type="Proteomes" id="UP000009168">
    <property type="component" value="Unassembled WGS sequence"/>
</dbReference>
<dbReference type="KEGG" id="tet:TTHERM_00378540"/>
<accession>Q23FG3</accession>
<evidence type="ECO:0000259" key="1">
    <source>
        <dbReference type="PROSITE" id="PS50195"/>
    </source>
</evidence>
<dbReference type="PROSITE" id="PS50195">
    <property type="entry name" value="PX"/>
    <property type="match status" value="1"/>
</dbReference>
<name>Q23FG3_TETTS</name>
<keyword evidence="3" id="KW-1185">Reference proteome</keyword>
<dbReference type="InterPro" id="IPR036871">
    <property type="entry name" value="PX_dom_sf"/>
</dbReference>
<dbReference type="InterPro" id="IPR001683">
    <property type="entry name" value="PX_dom"/>
</dbReference>
<dbReference type="GeneID" id="7830289"/>
<organism evidence="2 3">
    <name type="scientific">Tetrahymena thermophila (strain SB210)</name>
    <dbReference type="NCBI Taxonomy" id="312017"/>
    <lineage>
        <taxon>Eukaryota</taxon>
        <taxon>Sar</taxon>
        <taxon>Alveolata</taxon>
        <taxon>Ciliophora</taxon>
        <taxon>Intramacronucleata</taxon>
        <taxon>Oligohymenophorea</taxon>
        <taxon>Hymenostomatida</taxon>
        <taxon>Tetrahymenina</taxon>
        <taxon>Tetrahymenidae</taxon>
        <taxon>Tetrahymena</taxon>
    </lineage>
</organism>
<sequence>MNLQQNLQLISDYSQNKEDVIQYMKKLGIDQQLGDLESERFENIIQDFIASQRSSRKRADVSITSKRSSTASKLDITSNADQIDVTLDNDQTVLVNDRNSRDSNSFEYRGTVKVYSDNNIPRTQTENDQSQSYQKFYEDFYAPNKIDANFSYQRSSTNFYGQSDELQLNDSEQINQQVQLLQQQQKVNQNVGQRQQLQENKLNTIIEREDEEGKNFDSKKTFMISQDSTSLFRDGSVNLNEISYIQSMDGSDNLMRATKSDFGNDCLENIFKYLDQQTNALNTFNWEDLTSEFISELRKSENISQVNQQAQNTLISKQNQQIFQQQNPNNQNIQGLKSNDPDLKQNTDQTYSERIKRDQHLIQMKCKPFELSSVGKYIDENNGKRPYIKISKYQVVDKRILYTIETNLFNSDNPQFNNLNKTINGISAPVDNKSNIQNLNKSTFTNDNSQSIIFQNFETTSVVRSHHDFVRLHRNFTAHYFGYFIPPLPDKFPNMQQESLLSSFSIMKGKKVDVSQISKSRHEKIKIQLQQFLDSLMNSQVLRNSKMLDDFLTIQEPTYYESVCQKYIPPPDFSKLKNVKSESLYSKDGVFNVEAAKSTSLKEYSVIFKEYNQQAILKYNQVKEKSRQVIGHLKNASSSLAELGEIFLDLHRITSEFNEKNKIGANSFLAEQYKECGYFMNNFSQAIKVQHSFISEKIDIPLRYEYMITKQFENLTTKLNEHMGIYQTKLENLIKNKQKLFDSQNIYNWQIDPKVTLPPEAKTNKSVAFNYILPEYSEKLKQFENKLSFLLSILYQESFIYMKSREFNNTKNFTSFLNQNQKVLKNLITQHANCLKKMDENQQKSYNSIMLQIKKDTTCLLQDRTRTILQHNAFII</sequence>
<dbReference type="GO" id="GO:0035091">
    <property type="term" value="F:phosphatidylinositol binding"/>
    <property type="evidence" value="ECO:0007669"/>
    <property type="project" value="InterPro"/>
</dbReference>
<dbReference type="AlphaFoldDB" id="Q23FG3"/>